<sequence>MSKALPQQVSITERQETTIENCPDTIGEDLRQADFRQTETNKWVMEQQPIDGDSSRLVAEAVLDGNDLRISVEDVVGIVDLTPRSKLQIQPKIGWDDILTMFLTVHETGHRSVEHHGVPISDFLADDIGIEDLFVVIAVHYLQSLDPLHRYGLYRATERHREDAISSRGRIDIGRSIKNHRMGRPEQHYIINDVTHDTGVHKLIHRAGRELLRLFEQYADRYKRDEYYRVFSRVADEVAHLESLGITSTRQTVADYATTSLADVPAQRREYYRDIVETSKMILSSSTGESVDAGERELQVNCIIDMDQLFEEYTQIVLQEELDALTNGVQYEADVPLSVEQNPSLKPFDDSNRIDHEPDHLLYAGEEPIAVLDTKYYAADDDPTADSYTRSRMFSYGFLLDLRQMAFLTPLAKPRTRSLRSGGKVEVISATDSGSFNVEAYRQAIESYLADAVGEHVTYAEGYDNLLRDVRERLVHKEFNENYVDIDDTDVWNIIADLEVTEGREGWFAYNIMRKIGSSHAPIDYRSLDKRDRNRVQEQLRDLIRNAPDETDYIVPVWVPEEEVEDPDTLVKTDCEHDHDYDQNRMSIIRMYALTATTDERPQLLSQTESALRWRPEKQHRH</sequence>
<reference evidence="2" key="1">
    <citation type="submission" date="2016-10" db="EMBL/GenBank/DDBJ databases">
        <authorList>
            <person name="Varghese N."/>
            <person name="Submissions S."/>
        </authorList>
    </citation>
    <scope>NUCLEOTIDE SEQUENCE [LARGE SCALE GENOMIC DNA]</scope>
    <source>
        <strain evidence="2">RD 26</strain>
    </source>
</reference>
<name>A0A1I6GZQ2_HALSD</name>
<dbReference type="InterPro" id="IPR019292">
    <property type="entry name" value="McrC"/>
</dbReference>
<dbReference type="OrthoDB" id="255436at2157"/>
<dbReference type="EMBL" id="FOYN01000003">
    <property type="protein sequence ID" value="SFR47650.1"/>
    <property type="molecule type" value="Genomic_DNA"/>
</dbReference>
<dbReference type="Pfam" id="PF10117">
    <property type="entry name" value="McrBC"/>
    <property type="match status" value="1"/>
</dbReference>
<dbReference type="AlphaFoldDB" id="A0A1I6GZQ2"/>
<dbReference type="RefSeq" id="WP_092921972.1">
    <property type="nucleotide sequence ID" value="NZ_FOYN01000003.1"/>
</dbReference>
<dbReference type="PANTHER" id="PTHR38733:SF1">
    <property type="entry name" value="TYPE IV METHYL-DIRECTED RESTRICTION ENZYME ECOKMCRBC"/>
    <property type="match status" value="1"/>
</dbReference>
<proteinExistence type="predicted"/>
<evidence type="ECO:0000313" key="1">
    <source>
        <dbReference type="EMBL" id="SFR47650.1"/>
    </source>
</evidence>
<dbReference type="PANTHER" id="PTHR38733">
    <property type="entry name" value="PROTEIN MCRC"/>
    <property type="match status" value="1"/>
</dbReference>
<accession>A0A1I6GZQ2</accession>
<organism evidence="1 2">
    <name type="scientific">Halorubrum sodomense</name>
    <dbReference type="NCBI Taxonomy" id="35743"/>
    <lineage>
        <taxon>Archaea</taxon>
        <taxon>Methanobacteriati</taxon>
        <taxon>Methanobacteriota</taxon>
        <taxon>Stenosarchaea group</taxon>
        <taxon>Halobacteria</taxon>
        <taxon>Halobacteriales</taxon>
        <taxon>Haloferacaceae</taxon>
        <taxon>Halorubrum</taxon>
    </lineage>
</organism>
<evidence type="ECO:0000313" key="2">
    <source>
        <dbReference type="Proteomes" id="UP000198932"/>
    </source>
</evidence>
<gene>
    <name evidence="1" type="ORF">SAMN04487937_2225</name>
</gene>
<protein>
    <submittedName>
        <fullName evidence="1">McrBC 5-methylcytosine restriction system component</fullName>
    </submittedName>
</protein>
<dbReference type="Proteomes" id="UP000198932">
    <property type="component" value="Unassembled WGS sequence"/>
</dbReference>
<keyword evidence="2" id="KW-1185">Reference proteome</keyword>